<proteinExistence type="predicted"/>
<name>A0A0A9EW31_ARUDO</name>
<evidence type="ECO:0000313" key="2">
    <source>
        <dbReference type="EMBL" id="JAE04307.1"/>
    </source>
</evidence>
<feature type="region of interest" description="Disordered" evidence="1">
    <location>
        <begin position="20"/>
        <end position="85"/>
    </location>
</feature>
<dbReference type="EMBL" id="GBRH01193589">
    <property type="protein sequence ID" value="JAE04307.1"/>
    <property type="molecule type" value="Transcribed_RNA"/>
</dbReference>
<reference evidence="2" key="2">
    <citation type="journal article" date="2015" name="Data Brief">
        <title>Shoot transcriptome of the giant reed, Arundo donax.</title>
        <authorList>
            <person name="Barrero R.A."/>
            <person name="Guerrero F.D."/>
            <person name="Moolhuijzen P."/>
            <person name="Goolsby J.A."/>
            <person name="Tidwell J."/>
            <person name="Bellgard S.E."/>
            <person name="Bellgard M.I."/>
        </authorList>
    </citation>
    <scope>NUCLEOTIDE SEQUENCE</scope>
    <source>
        <tissue evidence="2">Shoot tissue taken approximately 20 cm above the soil surface</tissue>
    </source>
</reference>
<keyword evidence="2" id="KW-0808">Transferase</keyword>
<feature type="compositionally biased region" description="Low complexity" evidence="1">
    <location>
        <begin position="47"/>
        <end position="70"/>
    </location>
</feature>
<organism evidence="2">
    <name type="scientific">Arundo donax</name>
    <name type="common">Giant reed</name>
    <name type="synonym">Donax arundinaceus</name>
    <dbReference type="NCBI Taxonomy" id="35708"/>
    <lineage>
        <taxon>Eukaryota</taxon>
        <taxon>Viridiplantae</taxon>
        <taxon>Streptophyta</taxon>
        <taxon>Embryophyta</taxon>
        <taxon>Tracheophyta</taxon>
        <taxon>Spermatophyta</taxon>
        <taxon>Magnoliopsida</taxon>
        <taxon>Liliopsida</taxon>
        <taxon>Poales</taxon>
        <taxon>Poaceae</taxon>
        <taxon>PACMAD clade</taxon>
        <taxon>Arundinoideae</taxon>
        <taxon>Arundineae</taxon>
        <taxon>Arundo</taxon>
    </lineage>
</organism>
<sequence>MEITTEPFAKRATLPVSKAMVRPPISNSSRKLSSTFRPGCGGGGGASAAASSSAAPERNAARPPGIARGAAGRRRRGPWRARWRR</sequence>
<protein>
    <submittedName>
        <fullName evidence="2">Polyribonucleotide nucleotidyltransferase, putative</fullName>
    </submittedName>
</protein>
<feature type="compositionally biased region" description="Basic residues" evidence="1">
    <location>
        <begin position="71"/>
        <end position="85"/>
    </location>
</feature>
<feature type="compositionally biased region" description="Polar residues" evidence="1">
    <location>
        <begin position="25"/>
        <end position="36"/>
    </location>
</feature>
<dbReference type="AlphaFoldDB" id="A0A0A9EW31"/>
<accession>A0A0A9EW31</accession>
<dbReference type="GO" id="GO:0016740">
    <property type="term" value="F:transferase activity"/>
    <property type="evidence" value="ECO:0007669"/>
    <property type="project" value="UniProtKB-KW"/>
</dbReference>
<evidence type="ECO:0000256" key="1">
    <source>
        <dbReference type="SAM" id="MobiDB-lite"/>
    </source>
</evidence>
<reference evidence="2" key="1">
    <citation type="submission" date="2014-09" db="EMBL/GenBank/DDBJ databases">
        <authorList>
            <person name="Magalhaes I.L.F."/>
            <person name="Oliveira U."/>
            <person name="Santos F.R."/>
            <person name="Vidigal T.H.D.A."/>
            <person name="Brescovit A.D."/>
            <person name="Santos A.J."/>
        </authorList>
    </citation>
    <scope>NUCLEOTIDE SEQUENCE</scope>
    <source>
        <tissue evidence="2">Shoot tissue taken approximately 20 cm above the soil surface</tissue>
    </source>
</reference>